<protein>
    <submittedName>
        <fullName evidence="8">Membrane protein involved in the export of O-antigen and teichoic acid</fullName>
    </submittedName>
</protein>
<evidence type="ECO:0000256" key="6">
    <source>
        <dbReference type="SAM" id="Phobius"/>
    </source>
</evidence>
<keyword evidence="5 6" id="KW-0472">Membrane</keyword>
<keyword evidence="3 6" id="KW-0812">Transmembrane</keyword>
<dbReference type="InterPro" id="IPR050833">
    <property type="entry name" value="Poly_Biosynth_Transport"/>
</dbReference>
<feature type="transmembrane region" description="Helical" evidence="6">
    <location>
        <begin position="372"/>
        <end position="391"/>
    </location>
</feature>
<evidence type="ECO:0000256" key="5">
    <source>
        <dbReference type="ARBA" id="ARBA00023136"/>
    </source>
</evidence>
<evidence type="ECO:0000256" key="2">
    <source>
        <dbReference type="ARBA" id="ARBA00022475"/>
    </source>
</evidence>
<evidence type="ECO:0000256" key="7">
    <source>
        <dbReference type="SAM" id="SignalP"/>
    </source>
</evidence>
<dbReference type="GO" id="GO:0005886">
    <property type="term" value="C:plasma membrane"/>
    <property type="evidence" value="ECO:0007669"/>
    <property type="project" value="UniProtKB-SubCell"/>
</dbReference>
<accession>A0A1H4R357</accession>
<feature type="transmembrane region" description="Helical" evidence="6">
    <location>
        <begin position="121"/>
        <end position="145"/>
    </location>
</feature>
<evidence type="ECO:0000313" key="8">
    <source>
        <dbReference type="EMBL" id="SEC26360.1"/>
    </source>
</evidence>
<organism evidence="8 9">
    <name type="scientific">Rhodococcus koreensis</name>
    <dbReference type="NCBI Taxonomy" id="99653"/>
    <lineage>
        <taxon>Bacteria</taxon>
        <taxon>Bacillati</taxon>
        <taxon>Actinomycetota</taxon>
        <taxon>Actinomycetes</taxon>
        <taxon>Mycobacteriales</taxon>
        <taxon>Nocardiaceae</taxon>
        <taxon>Rhodococcus</taxon>
    </lineage>
</organism>
<dbReference type="EMBL" id="FNSV01000005">
    <property type="protein sequence ID" value="SEC26360.1"/>
    <property type="molecule type" value="Genomic_DNA"/>
</dbReference>
<gene>
    <name evidence="8" type="ORF">SAMN04490239_3462</name>
</gene>
<name>A0A1H4R357_9NOCA</name>
<feature type="transmembrane region" description="Helical" evidence="6">
    <location>
        <begin position="428"/>
        <end position="454"/>
    </location>
</feature>
<dbReference type="Proteomes" id="UP000183561">
    <property type="component" value="Unassembled WGS sequence"/>
</dbReference>
<evidence type="ECO:0000313" key="9">
    <source>
        <dbReference type="Proteomes" id="UP000183561"/>
    </source>
</evidence>
<feature type="transmembrane region" description="Helical" evidence="6">
    <location>
        <begin position="79"/>
        <end position="101"/>
    </location>
</feature>
<keyword evidence="9" id="KW-1185">Reference proteome</keyword>
<reference evidence="9" key="1">
    <citation type="submission" date="2016-10" db="EMBL/GenBank/DDBJ databases">
        <authorList>
            <person name="Varghese N."/>
            <person name="Submissions S."/>
        </authorList>
    </citation>
    <scope>NUCLEOTIDE SEQUENCE [LARGE SCALE GENOMIC DNA]</scope>
    <source>
        <strain evidence="9">DSM 44498</strain>
    </source>
</reference>
<proteinExistence type="predicted"/>
<feature type="transmembrane region" description="Helical" evidence="6">
    <location>
        <begin position="179"/>
        <end position="203"/>
    </location>
</feature>
<comment type="subcellular location">
    <subcellularLocation>
        <location evidence="1">Cell membrane</location>
        <topology evidence="1">Multi-pass membrane protein</topology>
    </subcellularLocation>
</comment>
<evidence type="ECO:0000256" key="3">
    <source>
        <dbReference type="ARBA" id="ARBA00022692"/>
    </source>
</evidence>
<feature type="transmembrane region" description="Helical" evidence="6">
    <location>
        <begin position="35"/>
        <end position="58"/>
    </location>
</feature>
<feature type="signal peptide" evidence="7">
    <location>
        <begin position="1"/>
        <end position="16"/>
    </location>
</feature>
<dbReference type="AlphaFoldDB" id="A0A1H4R357"/>
<sequence length="492" mass="51560">MSTMRLSALTSIGASAASAAALFVVFRLTVEVQSTTLIGCWALLQGLFMVARVADIGVGNNVTRLVAVQQSEGTPFSKFRIGAASVLITSLPVSIICALIYWPITTFVQHRYSSELPRSDIAVLAASCAVFAVTSSVSTILLAILEGLGKLPAKNGILILSNVVGVALAYPLLSRHGALGLGLVYGAIAFSQLLMSVLLLCTYSDLASSDDRTVRTLIGVMWRENAKLGAISLCRLSFEPVTKLLLAITGTLAAVAAFELALRVSTQVRVLVQSALQPLLVAGSRRQGAVSSADTDSLFEKSGWIVIRLSAHMLEIQLIAAPAVCFLGLGYFDTNFLIFFLILIVGNALNSSGQVGYFYQLSSGVMDPLVKIHGYMAIVNVGLGLIGSWLLGAIGAVVAYGFAFAVGGLSCLGFLPARRGSPGYLRHLAAAAGLAGLVRLLFSGVLAFGVLMVADHMNPWVVVCGCLGLCALACSHAAVSLRRAYRVGSSRG</sequence>
<evidence type="ECO:0000256" key="4">
    <source>
        <dbReference type="ARBA" id="ARBA00022989"/>
    </source>
</evidence>
<feature type="transmembrane region" description="Helical" evidence="6">
    <location>
        <begin position="157"/>
        <end position="173"/>
    </location>
</feature>
<keyword evidence="2" id="KW-1003">Cell membrane</keyword>
<keyword evidence="4 6" id="KW-1133">Transmembrane helix</keyword>
<feature type="transmembrane region" description="Helical" evidence="6">
    <location>
        <begin position="338"/>
        <end position="360"/>
    </location>
</feature>
<feature type="transmembrane region" description="Helical" evidence="6">
    <location>
        <begin position="460"/>
        <end position="481"/>
    </location>
</feature>
<keyword evidence="7" id="KW-0732">Signal</keyword>
<evidence type="ECO:0000256" key="1">
    <source>
        <dbReference type="ARBA" id="ARBA00004651"/>
    </source>
</evidence>
<feature type="transmembrane region" description="Helical" evidence="6">
    <location>
        <begin position="397"/>
        <end position="416"/>
    </location>
</feature>
<dbReference type="PANTHER" id="PTHR30250">
    <property type="entry name" value="PST FAMILY PREDICTED COLANIC ACID TRANSPORTER"/>
    <property type="match status" value="1"/>
</dbReference>
<feature type="chain" id="PRO_5038707199" evidence="7">
    <location>
        <begin position="17"/>
        <end position="492"/>
    </location>
</feature>
<feature type="transmembrane region" description="Helical" evidence="6">
    <location>
        <begin position="314"/>
        <end position="332"/>
    </location>
</feature>
<dbReference type="PANTHER" id="PTHR30250:SF11">
    <property type="entry name" value="O-ANTIGEN TRANSPORTER-RELATED"/>
    <property type="match status" value="1"/>
</dbReference>